<dbReference type="AlphaFoldDB" id="A0A5C1Q4R2"/>
<dbReference type="KEGG" id="snn:EWH46_17495"/>
<dbReference type="SUPFAM" id="SSF69047">
    <property type="entry name" value="Hypothetical protein YjbJ"/>
    <property type="match status" value="1"/>
</dbReference>
<dbReference type="RefSeq" id="WP_149505005.1">
    <property type="nucleotide sequence ID" value="NZ_CP035708.1"/>
</dbReference>
<dbReference type="Proteomes" id="UP001549111">
    <property type="component" value="Unassembled WGS sequence"/>
</dbReference>
<accession>A0A5C1Q4R2</accession>
<evidence type="ECO:0000313" key="2">
    <source>
        <dbReference type="EMBL" id="QEN02378.1"/>
    </source>
</evidence>
<evidence type="ECO:0000313" key="4">
    <source>
        <dbReference type="Proteomes" id="UP001549111"/>
    </source>
</evidence>
<reference evidence="2 3" key="1">
    <citation type="submission" date="2019-02" db="EMBL/GenBank/DDBJ databases">
        <title>Complete Genome Sequence and Methylome Analysis of Sphaerotilus natans subsp. sulfidivorans D-507.</title>
        <authorList>
            <person name="Fomenkov A."/>
            <person name="Gridneva E."/>
            <person name="Smolyakov D."/>
            <person name="Dubinina G."/>
            <person name="Vincze T."/>
            <person name="Grabovich M."/>
            <person name="Roberts R.J."/>
        </authorList>
    </citation>
    <scope>NUCLEOTIDE SEQUENCE [LARGE SCALE GENOMIC DNA]</scope>
    <source>
        <strain evidence="2 3">D-507</strain>
    </source>
</reference>
<dbReference type="Gene3D" id="1.10.1470.10">
    <property type="entry name" value="YjbJ"/>
    <property type="match status" value="1"/>
</dbReference>
<name>A0A5C1Q4R2_9BURK</name>
<organism evidence="2 3">
    <name type="scientific">Sphaerotilus sulfidivorans</name>
    <dbReference type="NCBI Taxonomy" id="639200"/>
    <lineage>
        <taxon>Bacteria</taxon>
        <taxon>Pseudomonadati</taxon>
        <taxon>Pseudomonadota</taxon>
        <taxon>Betaproteobacteria</taxon>
        <taxon>Burkholderiales</taxon>
        <taxon>Sphaerotilaceae</taxon>
        <taxon>Sphaerotilus</taxon>
    </lineage>
</organism>
<keyword evidence="4" id="KW-1185">Reference proteome</keyword>
<sequence length="70" mass="8178">MLLINRDQIQGRLMTARGLMKRALGWASLNTLMQADGELDRMAGLQQARFGDACWRVARRSEQERLQRMW</sequence>
<gene>
    <name evidence="1" type="ORF">ABIC99_000528</name>
    <name evidence="2" type="ORF">EWH46_17495</name>
</gene>
<dbReference type="InterPro" id="IPR036629">
    <property type="entry name" value="YjbJ_sf"/>
</dbReference>
<protein>
    <submittedName>
        <fullName evidence="2">CsbD family protein</fullName>
    </submittedName>
    <submittedName>
        <fullName evidence="1">Uncharacterized protein YjbJ (UPF0337 family)</fullName>
    </submittedName>
</protein>
<dbReference type="Proteomes" id="UP000323522">
    <property type="component" value="Chromosome"/>
</dbReference>
<dbReference type="EMBL" id="CP035708">
    <property type="protein sequence ID" value="QEN02378.1"/>
    <property type="molecule type" value="Genomic_DNA"/>
</dbReference>
<evidence type="ECO:0000313" key="3">
    <source>
        <dbReference type="Proteomes" id="UP000323522"/>
    </source>
</evidence>
<reference evidence="1 4" key="2">
    <citation type="submission" date="2024-06" db="EMBL/GenBank/DDBJ databases">
        <title>Genomic Encyclopedia of Type Strains, Phase IV (KMG-IV): sequencing the most valuable type-strain genomes for metagenomic binning, comparative biology and taxonomic classification.</title>
        <authorList>
            <person name="Goeker M."/>
        </authorList>
    </citation>
    <scope>NUCLEOTIDE SEQUENCE [LARGE SCALE GENOMIC DNA]</scope>
    <source>
        <strain evidence="1 4">D-501</strain>
    </source>
</reference>
<proteinExistence type="predicted"/>
<dbReference type="EMBL" id="JBEPLS010000002">
    <property type="protein sequence ID" value="MET3602744.1"/>
    <property type="molecule type" value="Genomic_DNA"/>
</dbReference>
<evidence type="ECO:0000313" key="1">
    <source>
        <dbReference type="EMBL" id="MET3602744.1"/>
    </source>
</evidence>